<dbReference type="InterPro" id="IPR050209">
    <property type="entry name" value="Rab_GTPases_membrane_traffic"/>
</dbReference>
<gene>
    <name evidence="2" type="ORF">C1SCF055_LOCUS11490</name>
</gene>
<reference evidence="3" key="2">
    <citation type="submission" date="2024-04" db="EMBL/GenBank/DDBJ databases">
        <authorList>
            <person name="Chen Y."/>
            <person name="Shah S."/>
            <person name="Dougan E. K."/>
            <person name="Thang M."/>
            <person name="Chan C."/>
        </authorList>
    </citation>
    <scope>NUCLEOTIDE SEQUENCE [LARGE SCALE GENOMIC DNA]</scope>
</reference>
<comment type="caution">
    <text evidence="2">The sequence shown here is derived from an EMBL/GenBank/DDBJ whole genome shotgun (WGS) entry which is preliminary data.</text>
</comment>
<dbReference type="EMBL" id="CAMXCT020000846">
    <property type="protein sequence ID" value="CAL1137296.1"/>
    <property type="molecule type" value="Genomic_DNA"/>
</dbReference>
<evidence type="ECO:0000313" key="5">
    <source>
        <dbReference type="Proteomes" id="UP001152797"/>
    </source>
</evidence>
<dbReference type="InterPro" id="IPR001806">
    <property type="entry name" value="Small_GTPase"/>
</dbReference>
<name>A0A9P1C4Y3_9DINO</name>
<dbReference type="Pfam" id="PF00071">
    <property type="entry name" value="Ras"/>
    <property type="match status" value="1"/>
</dbReference>
<evidence type="ECO:0000313" key="2">
    <source>
        <dbReference type="EMBL" id="CAI3983921.1"/>
    </source>
</evidence>
<dbReference type="SMART" id="SM00175">
    <property type="entry name" value="RAB"/>
    <property type="match status" value="1"/>
</dbReference>
<evidence type="ECO:0000259" key="1">
    <source>
        <dbReference type="PROSITE" id="PS51462"/>
    </source>
</evidence>
<dbReference type="GO" id="GO:0005525">
    <property type="term" value="F:GTP binding"/>
    <property type="evidence" value="ECO:0007669"/>
    <property type="project" value="InterPro"/>
</dbReference>
<evidence type="ECO:0000313" key="4">
    <source>
        <dbReference type="EMBL" id="CAL4771233.1"/>
    </source>
</evidence>
<dbReference type="InterPro" id="IPR027417">
    <property type="entry name" value="P-loop_NTPase"/>
</dbReference>
<dbReference type="InterPro" id="IPR015797">
    <property type="entry name" value="NUDIX_hydrolase-like_dom_sf"/>
</dbReference>
<dbReference type="OrthoDB" id="433451at2759"/>
<dbReference type="PROSITE" id="PS51419">
    <property type="entry name" value="RAB"/>
    <property type="match status" value="1"/>
</dbReference>
<dbReference type="SUPFAM" id="SSF55811">
    <property type="entry name" value="Nudix"/>
    <property type="match status" value="1"/>
</dbReference>
<dbReference type="Gene3D" id="3.40.50.300">
    <property type="entry name" value="P-loop containing nucleotide triphosphate hydrolases"/>
    <property type="match status" value="1"/>
</dbReference>
<dbReference type="EMBL" id="CAMXCT030000846">
    <property type="protein sequence ID" value="CAL4771233.1"/>
    <property type="molecule type" value="Genomic_DNA"/>
</dbReference>
<organism evidence="2">
    <name type="scientific">Cladocopium goreaui</name>
    <dbReference type="NCBI Taxonomy" id="2562237"/>
    <lineage>
        <taxon>Eukaryota</taxon>
        <taxon>Sar</taxon>
        <taxon>Alveolata</taxon>
        <taxon>Dinophyceae</taxon>
        <taxon>Suessiales</taxon>
        <taxon>Symbiodiniaceae</taxon>
        <taxon>Cladocopium</taxon>
    </lineage>
</organism>
<reference evidence="2" key="1">
    <citation type="submission" date="2022-10" db="EMBL/GenBank/DDBJ databases">
        <authorList>
            <person name="Chen Y."/>
            <person name="Dougan E. K."/>
            <person name="Chan C."/>
            <person name="Rhodes N."/>
            <person name="Thang M."/>
        </authorList>
    </citation>
    <scope>NUCLEOTIDE SEQUENCE</scope>
</reference>
<dbReference type="SUPFAM" id="SSF52540">
    <property type="entry name" value="P-loop containing nucleoside triphosphate hydrolases"/>
    <property type="match status" value="1"/>
</dbReference>
<dbReference type="Gene3D" id="3.90.79.10">
    <property type="entry name" value="Nucleoside Triphosphate Pyrophosphohydrolase"/>
    <property type="match status" value="1"/>
</dbReference>
<dbReference type="AlphaFoldDB" id="A0A9P1C4Y3"/>
<dbReference type="InterPro" id="IPR000086">
    <property type="entry name" value="NUDIX_hydrolase_dom"/>
</dbReference>
<keyword evidence="5" id="KW-1185">Reference proteome</keyword>
<dbReference type="PANTHER" id="PTHR47979">
    <property type="entry name" value="DRAB11-RELATED"/>
    <property type="match status" value="1"/>
</dbReference>
<dbReference type="GO" id="GO:0003924">
    <property type="term" value="F:GTPase activity"/>
    <property type="evidence" value="ECO:0007669"/>
    <property type="project" value="InterPro"/>
</dbReference>
<protein>
    <submittedName>
        <fullName evidence="4">GTP-binding protein ypt3 (RAB)</fullName>
    </submittedName>
</protein>
<evidence type="ECO:0000313" key="3">
    <source>
        <dbReference type="EMBL" id="CAL1137296.1"/>
    </source>
</evidence>
<dbReference type="Proteomes" id="UP001152797">
    <property type="component" value="Unassembled WGS sequence"/>
</dbReference>
<proteinExistence type="predicted"/>
<sequence length="471" mass="52050">MAPPVLLVVGPPKVGKTSLLQRFLHGQCDSNPKPSIGMETGMTWHLDPESALFAELRQLLPQQGIDFELMEIGGREPVHREMPRGRYVCGLMLCYDCRDRTSFLRLWHVLCRHRMDRHMEISASSVAAKGALAAVLCATKSDQGPSLVSEEEVKLFASANDLEVVKTSAHNGQGVRWAFQTLALRALEAEMERRCHSDQDRCLDPARAFALPCGLDVCPELTGLTNPPCLRRCEPQRGVPATEDYVEVLDPEGQVLCDPRSLEQCLQQNLLHRAVHVWLCVPRSGALLLRKWQKGLKHPGRWGPSCHTEIRCYGAGDGHAAEVSTQSAERALEEQLGLAPSQVGELIHCFSCQMSDGSCQELLDVYLAPLSKAGLPPLALQEDEEVDWVFFAHVLSPEFARAGRLFYYNNVYRRALARRMRDHAIPEDVHHAFALDLDAQLSSPPLAAALRCPAAEAVPPAPGPNPPVAVR</sequence>
<accession>A0A9P1C4Y3</accession>
<dbReference type="EMBL" id="CAMXCT010000846">
    <property type="protein sequence ID" value="CAI3983921.1"/>
    <property type="molecule type" value="Genomic_DNA"/>
</dbReference>
<dbReference type="PROSITE" id="PS51462">
    <property type="entry name" value="NUDIX"/>
    <property type="match status" value="1"/>
</dbReference>
<feature type="domain" description="Nudix hydrolase" evidence="1">
    <location>
        <begin position="270"/>
        <end position="413"/>
    </location>
</feature>